<feature type="domain" description="HECT" evidence="8">
    <location>
        <begin position="1"/>
        <end position="170"/>
    </location>
</feature>
<evidence type="ECO:0000256" key="5">
    <source>
        <dbReference type="ARBA" id="ARBA00022737"/>
    </source>
</evidence>
<keyword evidence="4" id="KW-0808">Transferase</keyword>
<dbReference type="GO" id="GO:0061630">
    <property type="term" value="F:ubiquitin protein ligase activity"/>
    <property type="evidence" value="ECO:0007669"/>
    <property type="project" value="UniProtKB-EC"/>
</dbReference>
<dbReference type="SMART" id="SM00119">
    <property type="entry name" value="HECTc"/>
    <property type="match status" value="1"/>
</dbReference>
<evidence type="ECO:0000256" key="3">
    <source>
        <dbReference type="ARBA" id="ARBA00012485"/>
    </source>
</evidence>
<name>A0A6B2FZU3_MYXSQ</name>
<dbReference type="InterPro" id="IPR000569">
    <property type="entry name" value="HECT_dom"/>
</dbReference>
<comment type="catalytic activity">
    <reaction evidence="1">
        <text>S-ubiquitinyl-[E2 ubiquitin-conjugating enzyme]-L-cysteine + [acceptor protein]-L-lysine = [E2 ubiquitin-conjugating enzyme]-L-cysteine + N(6)-ubiquitinyl-[acceptor protein]-L-lysine.</text>
        <dbReference type="EC" id="2.3.2.26"/>
    </reaction>
</comment>
<evidence type="ECO:0000259" key="8">
    <source>
        <dbReference type="PROSITE" id="PS50237"/>
    </source>
</evidence>
<evidence type="ECO:0000256" key="4">
    <source>
        <dbReference type="ARBA" id="ARBA00022679"/>
    </source>
</evidence>
<dbReference type="SUPFAM" id="SSF56204">
    <property type="entry name" value="Hect, E3 ligase catalytic domain"/>
    <property type="match status" value="1"/>
</dbReference>
<feature type="active site" description="Glycyl thioester intermediate" evidence="7">
    <location>
        <position position="138"/>
    </location>
</feature>
<dbReference type="Gene3D" id="3.30.2410.10">
    <property type="entry name" value="Hect, E3 ligase catalytic domain"/>
    <property type="match status" value="1"/>
</dbReference>
<evidence type="ECO:0000256" key="6">
    <source>
        <dbReference type="ARBA" id="ARBA00022786"/>
    </source>
</evidence>
<dbReference type="AlphaFoldDB" id="A0A6B2FZU3"/>
<dbReference type="GO" id="GO:0043161">
    <property type="term" value="P:proteasome-mediated ubiquitin-dependent protein catabolic process"/>
    <property type="evidence" value="ECO:0007669"/>
    <property type="project" value="TreeGrafter"/>
</dbReference>
<reference evidence="9" key="1">
    <citation type="submission" date="2018-11" db="EMBL/GenBank/DDBJ databases">
        <title>Myxobolus squamalis genome and transcriptome.</title>
        <authorList>
            <person name="Yahalomi D."/>
            <person name="Atkinson S.D."/>
            <person name="Neuhof M."/>
            <person name="Chang E.S."/>
            <person name="Philippe H."/>
            <person name="Cartwright P."/>
            <person name="Bartholomew J.L."/>
            <person name="Huchon D."/>
        </authorList>
    </citation>
    <scope>NUCLEOTIDE SEQUENCE</scope>
    <source>
        <strain evidence="9">71B08</strain>
        <tissue evidence="9">Whole</tissue>
    </source>
</reference>
<dbReference type="InterPro" id="IPR050409">
    <property type="entry name" value="E3_ubiq-protein_ligase"/>
</dbReference>
<evidence type="ECO:0000256" key="2">
    <source>
        <dbReference type="ARBA" id="ARBA00004906"/>
    </source>
</evidence>
<dbReference type="GO" id="GO:0016567">
    <property type="term" value="P:protein ubiquitination"/>
    <property type="evidence" value="ECO:0007669"/>
    <property type="project" value="TreeGrafter"/>
</dbReference>
<keyword evidence="5" id="KW-0677">Repeat</keyword>
<evidence type="ECO:0000256" key="7">
    <source>
        <dbReference type="PROSITE-ProRule" id="PRU00104"/>
    </source>
</evidence>
<organism evidence="9">
    <name type="scientific">Myxobolus squamalis</name>
    <name type="common">Myxosporean</name>
    <dbReference type="NCBI Taxonomy" id="59785"/>
    <lineage>
        <taxon>Eukaryota</taxon>
        <taxon>Metazoa</taxon>
        <taxon>Cnidaria</taxon>
        <taxon>Myxozoa</taxon>
        <taxon>Myxosporea</taxon>
        <taxon>Bivalvulida</taxon>
        <taxon>Platysporina</taxon>
        <taxon>Myxobolidae</taxon>
        <taxon>Myxobolus</taxon>
    </lineage>
</organism>
<evidence type="ECO:0000313" key="9">
    <source>
        <dbReference type="EMBL" id="NDJ97234.1"/>
    </source>
</evidence>
<comment type="pathway">
    <text evidence="2">Protein modification; protein ubiquitination.</text>
</comment>
<dbReference type="Gene3D" id="3.90.1750.10">
    <property type="entry name" value="Hect, E3 ligase catalytic domains"/>
    <property type="match status" value="1"/>
</dbReference>
<dbReference type="Gene3D" id="3.30.2160.10">
    <property type="entry name" value="Hect, E3 ligase catalytic domain"/>
    <property type="match status" value="1"/>
</dbReference>
<dbReference type="FunFam" id="3.30.2410.10:FF:000001">
    <property type="entry name" value="E3 ubiquitin-protein ligase NEDD4-like"/>
    <property type="match status" value="1"/>
</dbReference>
<dbReference type="InterPro" id="IPR035983">
    <property type="entry name" value="Hect_E3_ubiquitin_ligase"/>
</dbReference>
<proteinExistence type="predicted"/>
<dbReference type="PANTHER" id="PTHR11254:SF429">
    <property type="entry name" value="E3 UBIQUITIN-PROTEIN LIGASE SU(DX)"/>
    <property type="match status" value="1"/>
</dbReference>
<dbReference type="EMBL" id="GHBR01002413">
    <property type="protein sequence ID" value="NDJ97234.1"/>
    <property type="molecule type" value="Transcribed_RNA"/>
</dbReference>
<sequence>MEYVNLIVEWSLDMATFLQMQTIKTAFYEVIPYPWLAFFSGKELKSFLCGVQSYDIENWKRNTIYSCGYKPKSPQCIWFWQFVEKSNEKTRAKLIKFVTGSTNIPVSGFGDLYCSSNRKMFTIEKWNKPHHLPTGHTCFNRIDLPPYSSYEELETKLLLAIDECSGFHVE</sequence>
<dbReference type="GO" id="GO:0005737">
    <property type="term" value="C:cytoplasm"/>
    <property type="evidence" value="ECO:0007669"/>
    <property type="project" value="TreeGrafter"/>
</dbReference>
<dbReference type="Pfam" id="PF00632">
    <property type="entry name" value="HECT"/>
    <property type="match status" value="1"/>
</dbReference>
<dbReference type="PANTHER" id="PTHR11254">
    <property type="entry name" value="HECT DOMAIN UBIQUITIN-PROTEIN LIGASE"/>
    <property type="match status" value="1"/>
</dbReference>
<dbReference type="PROSITE" id="PS50237">
    <property type="entry name" value="HECT"/>
    <property type="match status" value="1"/>
</dbReference>
<protein>
    <recommendedName>
        <fullName evidence="3">HECT-type E3 ubiquitin transferase</fullName>
        <ecNumber evidence="3">2.3.2.26</ecNumber>
    </recommendedName>
</protein>
<dbReference type="EC" id="2.3.2.26" evidence="3"/>
<accession>A0A6B2FZU3</accession>
<keyword evidence="6 7" id="KW-0833">Ubl conjugation pathway</keyword>
<evidence type="ECO:0000256" key="1">
    <source>
        <dbReference type="ARBA" id="ARBA00000885"/>
    </source>
</evidence>